<evidence type="ECO:0000256" key="4">
    <source>
        <dbReference type="ARBA" id="ARBA00022827"/>
    </source>
</evidence>
<dbReference type="GO" id="GO:0004499">
    <property type="term" value="F:N,N-dimethylaniline monooxygenase activity"/>
    <property type="evidence" value="ECO:0007669"/>
    <property type="project" value="InterPro"/>
</dbReference>
<dbReference type="InterPro" id="IPR036188">
    <property type="entry name" value="FAD/NAD-bd_sf"/>
</dbReference>
<keyword evidence="7" id="KW-0503">Monooxygenase</keyword>
<dbReference type="SUPFAM" id="SSF51905">
    <property type="entry name" value="FAD/NAD(P)-binding domain"/>
    <property type="match status" value="2"/>
</dbReference>
<gene>
    <name evidence="8" type="ORF">DOTSEDRAFT_47613</name>
</gene>
<protein>
    <recommendedName>
        <fullName evidence="10">FAD/NAD(P)-binding domain-containing protein</fullName>
    </recommendedName>
</protein>
<feature type="non-terminal residue" evidence="8">
    <location>
        <position position="455"/>
    </location>
</feature>
<organism evidence="8 9">
    <name type="scientific">Dothistroma septosporum (strain NZE10 / CBS 128990)</name>
    <name type="common">Red band needle blight fungus</name>
    <name type="synonym">Mycosphaerella pini</name>
    <dbReference type="NCBI Taxonomy" id="675120"/>
    <lineage>
        <taxon>Eukaryota</taxon>
        <taxon>Fungi</taxon>
        <taxon>Dikarya</taxon>
        <taxon>Ascomycota</taxon>
        <taxon>Pezizomycotina</taxon>
        <taxon>Dothideomycetes</taxon>
        <taxon>Dothideomycetidae</taxon>
        <taxon>Mycosphaerellales</taxon>
        <taxon>Mycosphaerellaceae</taxon>
        <taxon>Dothistroma</taxon>
    </lineage>
</organism>
<keyword evidence="6" id="KW-0560">Oxidoreductase</keyword>
<keyword evidence="4" id="KW-0274">FAD</keyword>
<evidence type="ECO:0000256" key="6">
    <source>
        <dbReference type="ARBA" id="ARBA00023002"/>
    </source>
</evidence>
<dbReference type="PANTHER" id="PTHR43098">
    <property type="entry name" value="L-ORNITHINE N(5)-MONOOXYGENASE-RELATED"/>
    <property type="match status" value="1"/>
</dbReference>
<dbReference type="Gene3D" id="3.50.50.60">
    <property type="entry name" value="FAD/NAD(P)-binding domain"/>
    <property type="match status" value="2"/>
</dbReference>
<dbReference type="PRINTS" id="PR00411">
    <property type="entry name" value="PNDRDTASEI"/>
</dbReference>
<evidence type="ECO:0008006" key="10">
    <source>
        <dbReference type="Google" id="ProtNLM"/>
    </source>
</evidence>
<dbReference type="eggNOG" id="KOG1399">
    <property type="taxonomic scope" value="Eukaryota"/>
</dbReference>
<comment type="similarity">
    <text evidence="2">Belongs to the FAD-binding monooxygenase family.</text>
</comment>
<evidence type="ECO:0000256" key="1">
    <source>
        <dbReference type="ARBA" id="ARBA00001974"/>
    </source>
</evidence>
<dbReference type="PANTHER" id="PTHR43098:SF3">
    <property type="entry name" value="L-ORNITHINE N(5)-MONOOXYGENASE-RELATED"/>
    <property type="match status" value="1"/>
</dbReference>
<name>N1PG05_DOTSN</name>
<sequence length="455" mass="51180">MAKQETVPYLNGEVPVVASAETKGDGPKIQEFTAQVTATSDISHIETDALVIGAGFSGITAIDRLRKAGLRVKCFESGEYFGGVWYWNRYPGARVDSEVPFYQLNIPEVYKTWNFSERFPGHHELRKYMAHIDKTLDLSKDAYFNARVNDLSWDESAGKWTLKTQQGHVATGKYLVLCTGLLHRTYTPDFPGIKDYKGEIYHSGAWPEDWSANGKKVALIGAGATAVQITQELGKQADELTVFIRRPSYCLAMKQRKLTTDEQTHHKAYYPTLFKAGRDSPAGFPAKGPPVGAQEVSEAEREKLFDEAWETGGFGFNLFNYNDIVINPESNKLLYDYWRKRVCARLTDPKKQKIMAPEKPPYYFNTKRSPLEQDYYEVLDQSNVHLHDLGSSPLKSLTEKGLLMADDKEYNFDAVVLATGFDSFTGSLTNLGLKNKDGIPLKDLWQDGVSTYLGL</sequence>
<dbReference type="OrthoDB" id="66881at2759"/>
<dbReference type="InterPro" id="IPR050775">
    <property type="entry name" value="FAD-binding_Monooxygenases"/>
</dbReference>
<keyword evidence="5" id="KW-0521">NADP</keyword>
<dbReference type="GO" id="GO:0050661">
    <property type="term" value="F:NADP binding"/>
    <property type="evidence" value="ECO:0007669"/>
    <property type="project" value="InterPro"/>
</dbReference>
<dbReference type="AlphaFoldDB" id="N1PG05"/>
<reference evidence="8 9" key="2">
    <citation type="journal article" date="2012" name="PLoS Pathog.">
        <title>Diverse lifestyles and strategies of plant pathogenesis encoded in the genomes of eighteen Dothideomycetes fungi.</title>
        <authorList>
            <person name="Ohm R.A."/>
            <person name="Feau N."/>
            <person name="Henrissat B."/>
            <person name="Schoch C.L."/>
            <person name="Horwitz B.A."/>
            <person name="Barry K.W."/>
            <person name="Condon B.J."/>
            <person name="Copeland A.C."/>
            <person name="Dhillon B."/>
            <person name="Glaser F."/>
            <person name="Hesse C.N."/>
            <person name="Kosti I."/>
            <person name="LaButti K."/>
            <person name="Lindquist E.A."/>
            <person name="Lucas S."/>
            <person name="Salamov A.A."/>
            <person name="Bradshaw R.E."/>
            <person name="Ciuffetti L."/>
            <person name="Hamelin R.C."/>
            <person name="Kema G.H.J."/>
            <person name="Lawrence C."/>
            <person name="Scott J.A."/>
            <person name="Spatafora J.W."/>
            <person name="Turgeon B.G."/>
            <person name="de Wit P.J.G.M."/>
            <person name="Zhong S."/>
            <person name="Goodwin S.B."/>
            <person name="Grigoriev I.V."/>
        </authorList>
    </citation>
    <scope>NUCLEOTIDE SEQUENCE [LARGE SCALE GENOMIC DNA]</scope>
    <source>
        <strain evidence="9">NZE10 / CBS 128990</strain>
    </source>
</reference>
<keyword evidence="3" id="KW-0285">Flavoprotein</keyword>
<dbReference type="GO" id="GO:0050660">
    <property type="term" value="F:flavin adenine dinucleotide binding"/>
    <property type="evidence" value="ECO:0007669"/>
    <property type="project" value="InterPro"/>
</dbReference>
<evidence type="ECO:0000256" key="2">
    <source>
        <dbReference type="ARBA" id="ARBA00010139"/>
    </source>
</evidence>
<dbReference type="Proteomes" id="UP000016933">
    <property type="component" value="Unassembled WGS sequence"/>
</dbReference>
<evidence type="ECO:0000256" key="3">
    <source>
        <dbReference type="ARBA" id="ARBA00022630"/>
    </source>
</evidence>
<evidence type="ECO:0000313" key="9">
    <source>
        <dbReference type="Proteomes" id="UP000016933"/>
    </source>
</evidence>
<dbReference type="HOGENOM" id="CLU_006937_8_0_1"/>
<dbReference type="Pfam" id="PF00743">
    <property type="entry name" value="FMO-like"/>
    <property type="match status" value="1"/>
</dbReference>
<evidence type="ECO:0000256" key="5">
    <source>
        <dbReference type="ARBA" id="ARBA00022857"/>
    </source>
</evidence>
<proteinExistence type="inferred from homology"/>
<dbReference type="OMA" id="TGVQCVQ"/>
<accession>N1PG05</accession>
<dbReference type="EMBL" id="KB446544">
    <property type="protein sequence ID" value="EME40211.1"/>
    <property type="molecule type" value="Genomic_DNA"/>
</dbReference>
<keyword evidence="9" id="KW-1185">Reference proteome</keyword>
<dbReference type="InterPro" id="IPR020946">
    <property type="entry name" value="Flavin_mOase-like"/>
</dbReference>
<evidence type="ECO:0000256" key="7">
    <source>
        <dbReference type="ARBA" id="ARBA00023033"/>
    </source>
</evidence>
<comment type="cofactor">
    <cofactor evidence="1">
        <name>FAD</name>
        <dbReference type="ChEBI" id="CHEBI:57692"/>
    </cofactor>
</comment>
<evidence type="ECO:0000313" key="8">
    <source>
        <dbReference type="EMBL" id="EME40211.1"/>
    </source>
</evidence>
<reference evidence="9" key="1">
    <citation type="journal article" date="2012" name="PLoS Genet.">
        <title>The genomes of the fungal plant pathogens Cladosporium fulvum and Dothistroma septosporum reveal adaptation to different hosts and lifestyles but also signatures of common ancestry.</title>
        <authorList>
            <person name="de Wit P.J.G.M."/>
            <person name="van der Burgt A."/>
            <person name="Oekmen B."/>
            <person name="Stergiopoulos I."/>
            <person name="Abd-Elsalam K.A."/>
            <person name="Aerts A.L."/>
            <person name="Bahkali A.H."/>
            <person name="Beenen H.G."/>
            <person name="Chettri P."/>
            <person name="Cox M.P."/>
            <person name="Datema E."/>
            <person name="de Vries R.P."/>
            <person name="Dhillon B."/>
            <person name="Ganley A.R."/>
            <person name="Griffiths S.A."/>
            <person name="Guo Y."/>
            <person name="Hamelin R.C."/>
            <person name="Henrissat B."/>
            <person name="Kabir M.S."/>
            <person name="Jashni M.K."/>
            <person name="Kema G."/>
            <person name="Klaubauf S."/>
            <person name="Lapidus A."/>
            <person name="Levasseur A."/>
            <person name="Lindquist E."/>
            <person name="Mehrabi R."/>
            <person name="Ohm R.A."/>
            <person name="Owen T.J."/>
            <person name="Salamov A."/>
            <person name="Schwelm A."/>
            <person name="Schijlen E."/>
            <person name="Sun H."/>
            <person name="van den Burg H.A."/>
            <person name="van Ham R.C.H.J."/>
            <person name="Zhang S."/>
            <person name="Goodwin S.B."/>
            <person name="Grigoriev I.V."/>
            <person name="Collemare J."/>
            <person name="Bradshaw R.E."/>
        </authorList>
    </citation>
    <scope>NUCLEOTIDE SEQUENCE [LARGE SCALE GENOMIC DNA]</scope>
    <source>
        <strain evidence="9">NZE10 / CBS 128990</strain>
    </source>
</reference>